<evidence type="ECO:0000313" key="1">
    <source>
        <dbReference type="EMBL" id="QST74867.1"/>
    </source>
</evidence>
<dbReference type="RefSeq" id="WP_025238611.1">
    <property type="nucleotide sequence ID" value="NZ_CP070292.1"/>
</dbReference>
<reference evidence="1 2" key="1">
    <citation type="submission" date="2021-03" db="EMBL/GenBank/DDBJ databases">
        <title>Comparative genomics of Chinese and international isolates of Escherichia albertii: population structure and evolution of virulence and antimicrobial resistance.</title>
        <authorList>
            <person name="Wang H."/>
            <person name="Xiong Y."/>
            <person name="Luo L."/>
        </authorList>
    </citation>
    <scope>NUCLEOTIDE SEQUENCE [LARGE SCALE GENOMIC DNA]</scope>
    <source>
        <strain evidence="1 2">Sample 165</strain>
    </source>
</reference>
<evidence type="ECO:0000313" key="2">
    <source>
        <dbReference type="Proteomes" id="UP000663211"/>
    </source>
</evidence>
<name>A0ABD7EEN4_ESCAL</name>
<dbReference type="EMBL" id="CP070296">
    <property type="protein sequence ID" value="QST74867.1"/>
    <property type="molecule type" value="Genomic_DNA"/>
</dbReference>
<accession>A0ABD7EEN4</accession>
<proteinExistence type="predicted"/>
<sequence>MKIKITPNTTICIEEQKIRILEFFREYWGIQRINEVITNSVLCVNNKNYRCNISWSNNYININYQCSREMHIQEQNKFVTTFNAALNHPVPEYYTDIHEKSHRTFLRKKHRRGDGHIGCSIYPYKEDLNGGWDYNVASLFIYECDFEILSPAIKSLYPLANGETFLDYTSWNEFTPDECAKIIKQWLVKAQTNTEYAEFIKYVIEWMKPLLNEFKNIMIEGNL</sequence>
<dbReference type="AlphaFoldDB" id="A0ABD7EEN4"/>
<organism evidence="1 2">
    <name type="scientific">Escherichia albertii</name>
    <dbReference type="NCBI Taxonomy" id="208962"/>
    <lineage>
        <taxon>Bacteria</taxon>
        <taxon>Pseudomonadati</taxon>
        <taxon>Pseudomonadota</taxon>
        <taxon>Gammaproteobacteria</taxon>
        <taxon>Enterobacterales</taxon>
        <taxon>Enterobacteriaceae</taxon>
        <taxon>Escherichia</taxon>
    </lineage>
</organism>
<protein>
    <recommendedName>
        <fullName evidence="3">TIGR02646 family protein</fullName>
    </recommendedName>
</protein>
<dbReference type="Proteomes" id="UP000663211">
    <property type="component" value="Chromosome"/>
</dbReference>
<evidence type="ECO:0008006" key="3">
    <source>
        <dbReference type="Google" id="ProtNLM"/>
    </source>
</evidence>
<gene>
    <name evidence="1" type="ORF">JRC44_07245</name>
</gene>